<dbReference type="Pfam" id="PF00355">
    <property type="entry name" value="Rieske"/>
    <property type="match status" value="1"/>
</dbReference>
<sequence length="102" mass="11506">MPWIDACAVSDLDAEEARRFDHGGRTFAIYRNHQDEYFCTDGLCTHESIHLADGLVIENTISCPKHSSIFDFSTGEVETPPACENLRTYNTKVENGRVLIEI</sequence>
<feature type="domain" description="Rieske" evidence="7">
    <location>
        <begin position="4"/>
        <end position="100"/>
    </location>
</feature>
<dbReference type="InterPro" id="IPR012747">
    <property type="entry name" value="MocE_2FeS"/>
</dbReference>
<dbReference type="Proteomes" id="UP001156882">
    <property type="component" value="Unassembled WGS sequence"/>
</dbReference>
<reference evidence="9" key="1">
    <citation type="journal article" date="2019" name="Int. J. Syst. Evol. Microbiol.">
        <title>The Global Catalogue of Microorganisms (GCM) 10K type strain sequencing project: providing services to taxonomists for standard genome sequencing and annotation.</title>
        <authorList>
            <consortium name="The Broad Institute Genomics Platform"/>
            <consortium name="The Broad Institute Genome Sequencing Center for Infectious Disease"/>
            <person name="Wu L."/>
            <person name="Ma J."/>
        </authorList>
    </citation>
    <scope>NUCLEOTIDE SEQUENCE [LARGE SCALE GENOMIC DNA]</scope>
    <source>
        <strain evidence="9">NBRC 101365</strain>
    </source>
</reference>
<dbReference type="PANTHER" id="PTHR21496:SF0">
    <property type="entry name" value="RIESKE DOMAIN-CONTAINING PROTEIN"/>
    <property type="match status" value="1"/>
</dbReference>
<evidence type="ECO:0000259" key="7">
    <source>
        <dbReference type="PROSITE" id="PS51296"/>
    </source>
</evidence>
<proteinExistence type="inferred from homology"/>
<comment type="similarity">
    <text evidence="6">Belongs to the bacterial ring-hydroxylating dioxygenase ferredoxin component family.</text>
</comment>
<evidence type="ECO:0000313" key="8">
    <source>
        <dbReference type="EMBL" id="GLS23828.1"/>
    </source>
</evidence>
<gene>
    <name evidence="8" type="ORF">GCM10007874_68490</name>
</gene>
<dbReference type="PROSITE" id="PS51296">
    <property type="entry name" value="RIESKE"/>
    <property type="match status" value="1"/>
</dbReference>
<accession>A0ABQ6CVI3</accession>
<evidence type="ECO:0000256" key="1">
    <source>
        <dbReference type="ARBA" id="ARBA00022714"/>
    </source>
</evidence>
<dbReference type="InterPro" id="IPR036922">
    <property type="entry name" value="Rieske_2Fe-2S_sf"/>
</dbReference>
<keyword evidence="2" id="KW-0479">Metal-binding</keyword>
<organism evidence="8 9">
    <name type="scientific">Labrys miyagiensis</name>
    <dbReference type="NCBI Taxonomy" id="346912"/>
    <lineage>
        <taxon>Bacteria</taxon>
        <taxon>Pseudomonadati</taxon>
        <taxon>Pseudomonadota</taxon>
        <taxon>Alphaproteobacteria</taxon>
        <taxon>Hyphomicrobiales</taxon>
        <taxon>Xanthobacteraceae</taxon>
        <taxon>Labrys</taxon>
    </lineage>
</organism>
<keyword evidence="9" id="KW-1185">Reference proteome</keyword>
<keyword evidence="3" id="KW-0408">Iron</keyword>
<keyword evidence="4" id="KW-0411">Iron-sulfur</keyword>
<protein>
    <submittedName>
        <fullName evidence="8">Rieske family ferredoxin</fullName>
    </submittedName>
</protein>
<dbReference type="PANTHER" id="PTHR21496">
    <property type="entry name" value="FERREDOXIN-RELATED"/>
    <property type="match status" value="1"/>
</dbReference>
<dbReference type="EMBL" id="BSPC01000085">
    <property type="protein sequence ID" value="GLS23828.1"/>
    <property type="molecule type" value="Genomic_DNA"/>
</dbReference>
<dbReference type="CDD" id="cd03528">
    <property type="entry name" value="Rieske_RO_ferredoxin"/>
    <property type="match status" value="1"/>
</dbReference>
<keyword evidence="1" id="KW-0001">2Fe-2S</keyword>
<evidence type="ECO:0000256" key="6">
    <source>
        <dbReference type="ARBA" id="ARBA00038001"/>
    </source>
</evidence>
<dbReference type="NCBIfam" id="TIGR02377">
    <property type="entry name" value="MocE_fam_FeS"/>
    <property type="match status" value="1"/>
</dbReference>
<evidence type="ECO:0000256" key="5">
    <source>
        <dbReference type="ARBA" id="ARBA00034078"/>
    </source>
</evidence>
<dbReference type="Gene3D" id="2.102.10.10">
    <property type="entry name" value="Rieske [2Fe-2S] iron-sulphur domain"/>
    <property type="match status" value="1"/>
</dbReference>
<name>A0ABQ6CVI3_9HYPH</name>
<evidence type="ECO:0000256" key="3">
    <source>
        <dbReference type="ARBA" id="ARBA00023004"/>
    </source>
</evidence>
<evidence type="ECO:0000256" key="4">
    <source>
        <dbReference type="ARBA" id="ARBA00023014"/>
    </source>
</evidence>
<comment type="caution">
    <text evidence="8">The sequence shown here is derived from an EMBL/GenBank/DDBJ whole genome shotgun (WGS) entry which is preliminary data.</text>
</comment>
<dbReference type="SUPFAM" id="SSF50022">
    <property type="entry name" value="ISP domain"/>
    <property type="match status" value="1"/>
</dbReference>
<evidence type="ECO:0000256" key="2">
    <source>
        <dbReference type="ARBA" id="ARBA00022723"/>
    </source>
</evidence>
<evidence type="ECO:0000313" key="9">
    <source>
        <dbReference type="Proteomes" id="UP001156882"/>
    </source>
</evidence>
<dbReference type="RefSeq" id="WP_284316758.1">
    <property type="nucleotide sequence ID" value="NZ_BSPC01000085.1"/>
</dbReference>
<comment type="cofactor">
    <cofactor evidence="5">
        <name>[2Fe-2S] cluster</name>
        <dbReference type="ChEBI" id="CHEBI:190135"/>
    </cofactor>
</comment>
<dbReference type="InterPro" id="IPR017941">
    <property type="entry name" value="Rieske_2Fe-2S"/>
</dbReference>